<organism evidence="1 2">
    <name type="scientific">Anoxybacterium hadale</name>
    <dbReference type="NCBI Taxonomy" id="3408580"/>
    <lineage>
        <taxon>Bacteria</taxon>
        <taxon>Bacillati</taxon>
        <taxon>Bacillota</taxon>
        <taxon>Clostridia</taxon>
        <taxon>Peptostreptococcales</taxon>
        <taxon>Anaerovoracaceae</taxon>
        <taxon>Anoxybacterium</taxon>
    </lineage>
</organism>
<gene>
    <name evidence="1" type="ORF">FRZ06_15850</name>
</gene>
<sequence>MPITKKERLAMNEKTLNLKNGKKVKDSSNIGKSKGTLLTKILLYIGVPILAAYGVSSFITLNTVNKTITDLTTKQLVSESEAAAKDIGGRFNEYLKITETMAQSSQLEDIVLELQPGMTADLAPSFKKAENSLSSVKAMEPDTIIEAWVADVDTNQLVLSSGYFSSPDWVAVKRPWFIQMAEANAPTMTSPYLDALTGKLVVTAVTPIYREGTNEIIGAAGLDFLLDGISETIASYQLGDTGYFILADSTGQIIYHPSKDYLNTNVKDADLSDNVKDAILGHQTGSIEYTDGNQEIHGYLSEVGNTGWTVTTALPNQEFHSTYHSLQSVTLGIIFAVLLIIGVMIVAVSRRIVTPIRQLAFIAHKLAVGDVDVETNRVNVMSDELDELAGAFAAMADNIREQSKAAERIAAGDLSVEIQARSEKDVLGFSMATVIDTLKNLIEEAGGLNAAAASGKLETRGDITRFSGGYREIISGINSTLDALIKPLKLSASYIERISTGDIPEKIEEDYRGDFNEIRNDINKCIEAIQALVEDAGGLASAAQEGRLQARADGSRHGGDFRRIVEGFNETLDSVINPLTITAGYIQQIGNGSIPEKITDTFQGDFNELKESINACIDGLDGLKESRDVLKKMSVNDYSVQVQGDYKGIFEEIASSVNGVSNRVKNSIRIINNVSIGNLEDLSELKAIGSRSDNDTLVPALVTMMRNIEALVEETGTLSEASVKGQLTVRGNTGRFQGEFEKIIDGINRTMDAVIEPINEAAAVLEQMSEGHLNVLMEGNYQGDYAKIKEALNATIGNLQVYIGEISHVLSQIGEGNLQLAIESEYKGNFVEIKNSLNGIISSLSEVLGNIGEAANQVNAGARQVSDGSQTLSQGSTEQASSVEELSASISEIASQTKQNAVNANLANELASEAKEFAEKGNAHMKEMLRSMEEINASSANISQIIKVIDDIAFQTNILALNAAVEAARAGLHGKGFAVVAEEVRNLAARSAKAVKETAELIDGSVAKAGAGTKIAKETAEALKGIVIKVGEAADLVSNIAGASNEQATGIAQINKGIEQVSMVIQNNSATAEESAAASEELSSQSEYLREMVGTFQIKGLASPAQNKQLSAPAHRKGTSASEAQFRQNSPTILLGGESDKY</sequence>
<evidence type="ECO:0000313" key="2">
    <source>
        <dbReference type="Proteomes" id="UP000594014"/>
    </source>
</evidence>
<dbReference type="Proteomes" id="UP000594014">
    <property type="component" value="Chromosome"/>
</dbReference>
<dbReference type="EMBL" id="CP042469">
    <property type="protein sequence ID" value="QOX64713.1"/>
    <property type="molecule type" value="Genomic_DNA"/>
</dbReference>
<keyword evidence="2" id="KW-1185">Reference proteome</keyword>
<proteinExistence type="predicted"/>
<accession>A0ACD1AEM5</accession>
<protein>
    <submittedName>
        <fullName evidence="1">HAMP domain-containing protein</fullName>
    </submittedName>
</protein>
<name>A0ACD1AEM5_9FIRM</name>
<reference evidence="1" key="1">
    <citation type="submission" date="2019-08" db="EMBL/GenBank/DDBJ databases">
        <title>Genome sequence of Clostridiales bacterium MT110.</title>
        <authorList>
            <person name="Cao J."/>
        </authorList>
    </citation>
    <scope>NUCLEOTIDE SEQUENCE</scope>
    <source>
        <strain evidence="1">MT110</strain>
    </source>
</reference>
<evidence type="ECO:0000313" key="1">
    <source>
        <dbReference type="EMBL" id="QOX64713.1"/>
    </source>
</evidence>